<dbReference type="Proteomes" id="UP000095283">
    <property type="component" value="Unplaced"/>
</dbReference>
<name>A0A1I7WU25_HETBA</name>
<dbReference type="AlphaFoldDB" id="A0A1I7WU25"/>
<protein>
    <submittedName>
        <fullName evidence="2">DNA (cytosine-5-)-methyltransferase</fullName>
    </submittedName>
</protein>
<organism evidence="1 2">
    <name type="scientific">Heterorhabditis bacteriophora</name>
    <name type="common">Entomopathogenic nematode worm</name>
    <dbReference type="NCBI Taxonomy" id="37862"/>
    <lineage>
        <taxon>Eukaryota</taxon>
        <taxon>Metazoa</taxon>
        <taxon>Ecdysozoa</taxon>
        <taxon>Nematoda</taxon>
        <taxon>Chromadorea</taxon>
        <taxon>Rhabditida</taxon>
        <taxon>Rhabditina</taxon>
        <taxon>Rhabditomorpha</taxon>
        <taxon>Strongyloidea</taxon>
        <taxon>Heterorhabditidae</taxon>
        <taxon>Heterorhabditis</taxon>
    </lineage>
</organism>
<keyword evidence="1" id="KW-1185">Reference proteome</keyword>
<accession>A0A1I7WU25</accession>
<dbReference type="WBParaSite" id="Hba_08692">
    <property type="protein sequence ID" value="Hba_08692"/>
    <property type="gene ID" value="Hba_08692"/>
</dbReference>
<evidence type="ECO:0000313" key="2">
    <source>
        <dbReference type="WBParaSite" id="Hba_08692"/>
    </source>
</evidence>
<sequence>MFKNALLNLTEFSASTIHKSMRIADAGWSSVGCMVERELGLFDPVSNPSYCNFSKNTN</sequence>
<evidence type="ECO:0000313" key="1">
    <source>
        <dbReference type="Proteomes" id="UP000095283"/>
    </source>
</evidence>
<reference evidence="2" key="1">
    <citation type="submission" date="2016-11" db="UniProtKB">
        <authorList>
            <consortium name="WormBaseParasite"/>
        </authorList>
    </citation>
    <scope>IDENTIFICATION</scope>
</reference>
<proteinExistence type="predicted"/>